<dbReference type="InterPro" id="IPR018660">
    <property type="entry name" value="MliC"/>
</dbReference>
<dbReference type="PANTHER" id="PTHR38013">
    <property type="entry name" value="GLYCOPROTEIN/POLYSACCHARIDE METABOLISM"/>
    <property type="match status" value="1"/>
</dbReference>
<evidence type="ECO:0000256" key="4">
    <source>
        <dbReference type="ARBA" id="ARBA00023288"/>
    </source>
</evidence>
<keyword evidence="7" id="KW-1185">Reference proteome</keyword>
<keyword evidence="3" id="KW-0564">Palmitate</keyword>
<sequence length="324" mass="35605">MHRTRALRQFAALLGLVLGVIGCDDASIPTQKVITGTAQLSEPSKLPPNSKLQVVLEDISRADIAAQPIADLEQDATQPLNFALSYNHDHLQPNRRYNLRGRIVDARGELLWVTDSQLSPPASNTPVTLKLVAVPSRSVPPQSLFYQCEKHSLLVKIEGESASLFLGERVFALHKMMTASGIHYQSEEADFWSKGDEAFLTIAGESRQHCTLQPQALSLAAAEGATLWASGNEPPWLLIRTKDDALTLTQDYGAEVLTFHHLIEKTHNSNIIQLKAESEDQALTVLIEQKACADTMSDRVYPLTLALEFNETKLSGCGQNLTQS</sequence>
<name>A0ABV8V4F6_9GAMM</name>
<dbReference type="PROSITE" id="PS51257">
    <property type="entry name" value="PROKAR_LIPOPROTEIN"/>
    <property type="match status" value="1"/>
</dbReference>
<proteinExistence type="predicted"/>
<dbReference type="Pfam" id="PF09864">
    <property type="entry name" value="MliC"/>
    <property type="match status" value="1"/>
</dbReference>
<evidence type="ECO:0000313" key="6">
    <source>
        <dbReference type="EMBL" id="MFC4362115.1"/>
    </source>
</evidence>
<dbReference type="EMBL" id="JBHSCX010000005">
    <property type="protein sequence ID" value="MFC4362115.1"/>
    <property type="molecule type" value="Genomic_DNA"/>
</dbReference>
<dbReference type="SUPFAM" id="SSF141488">
    <property type="entry name" value="YdhA-like"/>
    <property type="match status" value="1"/>
</dbReference>
<dbReference type="InterPro" id="IPR039366">
    <property type="entry name" value="Pilotin"/>
</dbReference>
<dbReference type="RefSeq" id="WP_290259108.1">
    <property type="nucleotide sequence ID" value="NZ_JAUFQG010000004.1"/>
</dbReference>
<evidence type="ECO:0000256" key="1">
    <source>
        <dbReference type="ARBA" id="ARBA00022729"/>
    </source>
</evidence>
<comment type="caution">
    <text evidence="6">The sequence shown here is derived from an EMBL/GenBank/DDBJ whole genome shotgun (WGS) entry which is preliminary data.</text>
</comment>
<organism evidence="6 7">
    <name type="scientific">Simiduia curdlanivorans</name>
    <dbReference type="NCBI Taxonomy" id="1492769"/>
    <lineage>
        <taxon>Bacteria</taxon>
        <taxon>Pseudomonadati</taxon>
        <taxon>Pseudomonadota</taxon>
        <taxon>Gammaproteobacteria</taxon>
        <taxon>Cellvibrionales</taxon>
        <taxon>Cellvibrionaceae</taxon>
        <taxon>Simiduia</taxon>
    </lineage>
</organism>
<keyword evidence="1" id="KW-0732">Signal</keyword>
<evidence type="ECO:0000256" key="2">
    <source>
        <dbReference type="ARBA" id="ARBA00023136"/>
    </source>
</evidence>
<keyword evidence="4 6" id="KW-0449">Lipoprotein</keyword>
<dbReference type="Gene3D" id="2.40.128.200">
    <property type="match status" value="1"/>
</dbReference>
<evidence type="ECO:0000313" key="7">
    <source>
        <dbReference type="Proteomes" id="UP001595840"/>
    </source>
</evidence>
<gene>
    <name evidence="6" type="ORF">ACFOX3_07375</name>
</gene>
<reference evidence="7" key="1">
    <citation type="journal article" date="2019" name="Int. J. Syst. Evol. Microbiol.">
        <title>The Global Catalogue of Microorganisms (GCM) 10K type strain sequencing project: providing services to taxonomists for standard genome sequencing and annotation.</title>
        <authorList>
            <consortium name="The Broad Institute Genomics Platform"/>
            <consortium name="The Broad Institute Genome Sequencing Center for Infectious Disease"/>
            <person name="Wu L."/>
            <person name="Ma J."/>
        </authorList>
    </citation>
    <scope>NUCLEOTIDE SEQUENCE [LARGE SCALE GENOMIC DNA]</scope>
    <source>
        <strain evidence="7">CECT 8570</strain>
    </source>
</reference>
<keyword evidence="2" id="KW-0472">Membrane</keyword>
<dbReference type="InterPro" id="IPR053196">
    <property type="entry name" value="Lipoprotein_YbaY-like"/>
</dbReference>
<dbReference type="Proteomes" id="UP001595840">
    <property type="component" value="Unassembled WGS sequence"/>
</dbReference>
<evidence type="ECO:0000259" key="5">
    <source>
        <dbReference type="Pfam" id="PF09864"/>
    </source>
</evidence>
<protein>
    <submittedName>
        <fullName evidence="6">YbaY family lipoprotein</fullName>
    </submittedName>
</protein>
<dbReference type="InterPro" id="IPR036328">
    <property type="entry name" value="MliC_sf"/>
</dbReference>
<dbReference type="Pfam" id="PF09619">
    <property type="entry name" value="YscW"/>
    <property type="match status" value="1"/>
</dbReference>
<accession>A0ABV8V4F6</accession>
<dbReference type="PANTHER" id="PTHR38013:SF1">
    <property type="entry name" value="GLYCOPROTEIN_POLYSACCHARIDE METABOLISM"/>
    <property type="match status" value="1"/>
</dbReference>
<evidence type="ECO:0000256" key="3">
    <source>
        <dbReference type="ARBA" id="ARBA00023139"/>
    </source>
</evidence>
<feature type="domain" description="C-type lysozyme inhibitor" evidence="5">
    <location>
        <begin position="146"/>
        <end position="205"/>
    </location>
</feature>